<dbReference type="CAZy" id="GH42">
    <property type="family name" value="Glycoside Hydrolase Family 42"/>
</dbReference>
<dbReference type="InterPro" id="IPR003476">
    <property type="entry name" value="Glyco_hydro_42"/>
</dbReference>
<dbReference type="SUPFAM" id="SSF51445">
    <property type="entry name" value="(Trans)glycosidases"/>
    <property type="match status" value="1"/>
</dbReference>
<reference evidence="13 14" key="1">
    <citation type="submission" date="2009-01" db="EMBL/GenBank/DDBJ databases">
        <title>Complete sequence of Clostridium cellulolyticum H10.</title>
        <authorList>
            <consortium name="US DOE Joint Genome Institute"/>
            <person name="Lucas S."/>
            <person name="Copeland A."/>
            <person name="Lapidus A."/>
            <person name="Glavina del Rio T."/>
            <person name="Dalin E."/>
            <person name="Tice H."/>
            <person name="Bruce D."/>
            <person name="Goodwin L."/>
            <person name="Pitluck S."/>
            <person name="Chertkov O."/>
            <person name="Saunders E."/>
            <person name="Brettin T."/>
            <person name="Detter J.C."/>
            <person name="Han C."/>
            <person name="Larimer F."/>
            <person name="Land M."/>
            <person name="Hauser L."/>
            <person name="Kyrpides N."/>
            <person name="Ivanova N."/>
            <person name="Zhou J."/>
            <person name="Richardson P."/>
        </authorList>
    </citation>
    <scope>NUCLEOTIDE SEQUENCE [LARGE SCALE GENOMIC DNA]</scope>
    <source>
        <strain evidence="14">ATCC 35319 / DSM 5812 / JCM 6584 / H10</strain>
    </source>
</reference>
<sequence>MDKYMPIGMNFPHILHGGDYNPDQWLKAPKILDEDFRLMKLAHCNVMTIGIFSWMALEPEEGKFDFSWLDEIMDKLSKNEMTAILATPSGAKPSWMSQKYPEILRTQADRLKDFHGGRHNHCLTSPIYRKKVSQINRLLAERYARHPALILWHISNEYSGECHCPLCQEAFRSFLMKKYEGDLERLNHEWWTGFWAHRYTDWSQIESPSPRGEHETHGLILDWKRFVSHQTIDFLKNEIKPLRELTPEISVTTNLMGTFPGLEYRELSKEIDVVSWDNYPTWHTSEQPDWKIGIRTSFVHDINRSLKQGKPFMMMESTPSTVNWQKVNKLKRPGMHMLSSLQAVAHGSDTVQYFQWRKSRGSFEKFHGAVVDHVGHENTRVFREVAQVGQVLEKLDEVVGTTVHPKVAIIFDWENRWAMEEAQALARDRIKYEETCVAHYTAFWKRGVSVDIIGARDNLSQYKLVIAPMLYLTHPGVGERIETFVNEGGTFVATYWSGIVNENDLCHLGGFPGPLRAVTGIWSEEIDTMHPDENNSLILSDNSLGLSGTYRVQDFCDLVHAESAEVLARYGEEFYAGRPALTVNRFGKGNAYYMAARTGEDFLEDFYNALMKKLTLSRTLDVELPCGVTSQLRTDGQNRYIFLMNFNHEKQDIQLTKGLTDMFTGEIRQGMLELAPFDVKVLKAKI</sequence>
<evidence type="ECO:0000256" key="2">
    <source>
        <dbReference type="ARBA" id="ARBA00005940"/>
    </source>
</evidence>
<feature type="binding site" evidence="9">
    <location>
        <position position="162"/>
    </location>
    <ligand>
        <name>Zn(2+)</name>
        <dbReference type="ChEBI" id="CHEBI:29105"/>
    </ligand>
</feature>
<evidence type="ECO:0000256" key="4">
    <source>
        <dbReference type="ARBA" id="ARBA00022801"/>
    </source>
</evidence>
<dbReference type="InterPro" id="IPR013739">
    <property type="entry name" value="Beta_galactosidase_C"/>
</dbReference>
<dbReference type="SMR" id="B8I615"/>
<evidence type="ECO:0000259" key="10">
    <source>
        <dbReference type="Pfam" id="PF02449"/>
    </source>
</evidence>
<comment type="similarity">
    <text evidence="2 6">Belongs to the glycosyl hydrolase 42 family.</text>
</comment>
<evidence type="ECO:0000259" key="12">
    <source>
        <dbReference type="Pfam" id="PF08533"/>
    </source>
</evidence>
<feature type="binding site" evidence="8">
    <location>
        <position position="324"/>
    </location>
    <ligand>
        <name>substrate</name>
    </ligand>
</feature>
<keyword evidence="14" id="KW-1185">Reference proteome</keyword>
<dbReference type="InterPro" id="IPR017853">
    <property type="entry name" value="GH"/>
</dbReference>
<dbReference type="SUPFAM" id="SSF52317">
    <property type="entry name" value="Class I glutamine amidotransferase-like"/>
    <property type="match status" value="1"/>
</dbReference>
<feature type="active site" description="Proton donor" evidence="7">
    <location>
        <position position="157"/>
    </location>
</feature>
<dbReference type="Pfam" id="PF08533">
    <property type="entry name" value="Glyco_hydro_42C"/>
    <property type="match status" value="1"/>
</dbReference>
<dbReference type="PANTHER" id="PTHR36447">
    <property type="entry name" value="BETA-GALACTOSIDASE GANA"/>
    <property type="match status" value="1"/>
</dbReference>
<dbReference type="Gene3D" id="2.60.40.1180">
    <property type="entry name" value="Golgi alpha-mannosidase II"/>
    <property type="match status" value="1"/>
</dbReference>
<dbReference type="CDD" id="cd03143">
    <property type="entry name" value="A4_beta-galactosidase_middle_domain"/>
    <property type="match status" value="1"/>
</dbReference>
<gene>
    <name evidence="13" type="ordered locus">Ccel_2451</name>
</gene>
<dbReference type="Pfam" id="PF08532">
    <property type="entry name" value="Glyco_hydro_42M"/>
    <property type="match status" value="1"/>
</dbReference>
<feature type="binding site" evidence="9">
    <location>
        <position position="122"/>
    </location>
    <ligand>
        <name>Zn(2+)</name>
        <dbReference type="ChEBI" id="CHEBI:29105"/>
    </ligand>
</feature>
<evidence type="ECO:0000313" key="14">
    <source>
        <dbReference type="Proteomes" id="UP000001349"/>
    </source>
</evidence>
<feature type="binding site" evidence="8">
    <location>
        <position position="156"/>
    </location>
    <ligand>
        <name>substrate</name>
    </ligand>
</feature>
<dbReference type="GO" id="GO:0046872">
    <property type="term" value="F:metal ion binding"/>
    <property type="evidence" value="ECO:0007669"/>
    <property type="project" value="UniProtKB-KW"/>
</dbReference>
<dbReference type="PIRSF" id="PIRSF001084">
    <property type="entry name" value="B-galactosidase"/>
    <property type="match status" value="1"/>
</dbReference>
<proteinExistence type="inferred from homology"/>
<comment type="catalytic activity">
    <reaction evidence="1 6">
        <text>Hydrolysis of terminal non-reducing beta-D-galactose residues in beta-D-galactosides.</text>
        <dbReference type="EC" id="3.2.1.23"/>
    </reaction>
</comment>
<dbReference type="InterPro" id="IPR013780">
    <property type="entry name" value="Glyco_hydro_b"/>
</dbReference>
<dbReference type="InterPro" id="IPR013529">
    <property type="entry name" value="Glyco_hydro_42_N"/>
</dbReference>
<evidence type="ECO:0000256" key="8">
    <source>
        <dbReference type="PIRSR" id="PIRSR001084-2"/>
    </source>
</evidence>
<feature type="binding site" evidence="8">
    <location>
        <position position="118"/>
    </location>
    <ligand>
        <name>substrate</name>
    </ligand>
</feature>
<protein>
    <recommendedName>
        <fullName evidence="3 6">Beta-galactosidase</fullName>
        <shortName evidence="6">Beta-gal</shortName>
        <ecNumber evidence="3 6">3.2.1.23</ecNumber>
    </recommendedName>
</protein>
<evidence type="ECO:0000313" key="13">
    <source>
        <dbReference type="EMBL" id="ACL76780.1"/>
    </source>
</evidence>
<accession>B8I615</accession>
<dbReference type="Gene3D" id="3.20.20.80">
    <property type="entry name" value="Glycosidases"/>
    <property type="match status" value="1"/>
</dbReference>
<dbReference type="AlphaFoldDB" id="B8I615"/>
<name>B8I615_RUMCH</name>
<dbReference type="OrthoDB" id="9800974at2"/>
<evidence type="ECO:0000256" key="3">
    <source>
        <dbReference type="ARBA" id="ARBA00012756"/>
    </source>
</evidence>
<dbReference type="HOGENOM" id="CLU_012430_1_1_9"/>
<dbReference type="EMBL" id="CP001348">
    <property type="protein sequence ID" value="ACL76780.1"/>
    <property type="molecule type" value="Genomic_DNA"/>
</dbReference>
<evidence type="ECO:0000256" key="1">
    <source>
        <dbReference type="ARBA" id="ARBA00001412"/>
    </source>
</evidence>
<organism evidence="13 14">
    <name type="scientific">Ruminiclostridium cellulolyticum (strain ATCC 35319 / DSM 5812 / JCM 6584 / H10)</name>
    <name type="common">Clostridium cellulolyticum</name>
    <dbReference type="NCBI Taxonomy" id="394503"/>
    <lineage>
        <taxon>Bacteria</taxon>
        <taxon>Bacillati</taxon>
        <taxon>Bacillota</taxon>
        <taxon>Clostridia</taxon>
        <taxon>Eubacteriales</taxon>
        <taxon>Oscillospiraceae</taxon>
        <taxon>Ruminiclostridium</taxon>
    </lineage>
</organism>
<dbReference type="GO" id="GO:0006012">
    <property type="term" value="P:galactose metabolic process"/>
    <property type="evidence" value="ECO:0007669"/>
    <property type="project" value="InterPro"/>
</dbReference>
<feature type="domain" description="Glycoside hydrolase family 42 N-terminal" evidence="10">
    <location>
        <begin position="19"/>
        <end position="395"/>
    </location>
</feature>
<feature type="active site" description="Nucleophile" evidence="7">
    <location>
        <position position="316"/>
    </location>
</feature>
<dbReference type="Gene3D" id="3.40.50.880">
    <property type="match status" value="1"/>
</dbReference>
<feature type="binding site" evidence="9">
    <location>
        <position position="167"/>
    </location>
    <ligand>
        <name>Zn(2+)</name>
        <dbReference type="ChEBI" id="CHEBI:29105"/>
    </ligand>
</feature>
<dbReference type="RefSeq" id="WP_015925869.1">
    <property type="nucleotide sequence ID" value="NC_011898.1"/>
</dbReference>
<dbReference type="GO" id="GO:0009341">
    <property type="term" value="C:beta-galactosidase complex"/>
    <property type="evidence" value="ECO:0007669"/>
    <property type="project" value="InterPro"/>
</dbReference>
<dbReference type="STRING" id="394503.Ccel_2451"/>
<dbReference type="Proteomes" id="UP000001349">
    <property type="component" value="Chromosome"/>
</dbReference>
<evidence type="ECO:0000256" key="5">
    <source>
        <dbReference type="ARBA" id="ARBA00023295"/>
    </source>
</evidence>
<keyword evidence="9" id="KW-0479">Metal-binding</keyword>
<evidence type="ECO:0000256" key="9">
    <source>
        <dbReference type="PIRSR" id="PIRSR001084-3"/>
    </source>
</evidence>
<feature type="domain" description="Beta-galactosidase C-terminal" evidence="12">
    <location>
        <begin position="627"/>
        <end position="683"/>
    </location>
</feature>
<dbReference type="InterPro" id="IPR029062">
    <property type="entry name" value="Class_I_gatase-like"/>
</dbReference>
<keyword evidence="4 6" id="KW-0378">Hydrolase</keyword>
<dbReference type="KEGG" id="cce:Ccel_2451"/>
<evidence type="ECO:0000256" key="7">
    <source>
        <dbReference type="PIRSR" id="PIRSR001084-1"/>
    </source>
</evidence>
<keyword evidence="5 6" id="KW-0326">Glycosidase</keyword>
<evidence type="ECO:0000259" key="11">
    <source>
        <dbReference type="Pfam" id="PF08532"/>
    </source>
</evidence>
<dbReference type="GO" id="GO:0004565">
    <property type="term" value="F:beta-galactosidase activity"/>
    <property type="evidence" value="ECO:0007669"/>
    <property type="project" value="UniProtKB-EC"/>
</dbReference>
<dbReference type="eggNOG" id="COG1874">
    <property type="taxonomic scope" value="Bacteria"/>
</dbReference>
<feature type="binding site" evidence="9">
    <location>
        <position position="164"/>
    </location>
    <ligand>
        <name>Zn(2+)</name>
        <dbReference type="ChEBI" id="CHEBI:29105"/>
    </ligand>
</feature>
<dbReference type="Pfam" id="PF02449">
    <property type="entry name" value="Glyco_hydro_42"/>
    <property type="match status" value="1"/>
</dbReference>
<keyword evidence="9" id="KW-0862">Zinc</keyword>
<dbReference type="EC" id="3.2.1.23" evidence="3 6"/>
<dbReference type="PANTHER" id="PTHR36447:SF1">
    <property type="entry name" value="BETA-GALACTOSIDASE GANA"/>
    <property type="match status" value="1"/>
</dbReference>
<feature type="domain" description="Beta-galactosidase trimerisation" evidence="11">
    <location>
        <begin position="406"/>
        <end position="616"/>
    </location>
</feature>
<evidence type="ECO:0000256" key="6">
    <source>
        <dbReference type="PIRNR" id="PIRNR001084"/>
    </source>
</evidence>
<dbReference type="InterPro" id="IPR013738">
    <property type="entry name" value="Beta_galactosidase_Trimer"/>
</dbReference>